<dbReference type="Pfam" id="PF12937">
    <property type="entry name" value="F-box-like"/>
    <property type="match status" value="1"/>
</dbReference>
<name>A0A915JMD9_ROMCU</name>
<dbReference type="InterPro" id="IPR001810">
    <property type="entry name" value="F-box_dom"/>
</dbReference>
<evidence type="ECO:0000256" key="2">
    <source>
        <dbReference type="ARBA" id="ARBA00022737"/>
    </source>
</evidence>
<dbReference type="SMART" id="SM00256">
    <property type="entry name" value="FBOX"/>
    <property type="match status" value="1"/>
</dbReference>
<dbReference type="SUPFAM" id="SSF50978">
    <property type="entry name" value="WD40 repeat-like"/>
    <property type="match status" value="1"/>
</dbReference>
<dbReference type="InterPro" id="IPR036322">
    <property type="entry name" value="WD40_repeat_dom_sf"/>
</dbReference>
<evidence type="ECO:0000259" key="4">
    <source>
        <dbReference type="PROSITE" id="PS50181"/>
    </source>
</evidence>
<sequence>MVTTKRAVLMENQKVFFACETAGCSYSPIAAENDEISPSNIININNNNNKIIMKRKSAASPVLDCAASAALVVSPSKFCSVVNKKVKNSDNGQTSGAGEKLEPKIDSWLKESQMFSNNEKNLALTLLIKKFCNTSQRRLIKTIVEPFFQKDFSNPEVIPKEMVMKILSYLSCKDLLNVSSTCRSLRQSAEDWSLWKEKCPDWLDWLKVENFSSAANQYHHSSCVLTPTTPYAASSLQQQIPKLSERCPPKAAYLRRQRINANWRSARPRRQIVLRGHDDHVITCLQICNDDIIVSGSDDNTLKVWSVTNGQCLHTLVGHTGGVWCSQELRPVTPFLRAGSSRLVKSFREGVSKRLRNTFFDQKVVRTRS</sequence>
<dbReference type="PROSITE" id="PS50181">
    <property type="entry name" value="FBOX"/>
    <property type="match status" value="1"/>
</dbReference>
<organism evidence="5 6">
    <name type="scientific">Romanomermis culicivorax</name>
    <name type="common">Nematode worm</name>
    <dbReference type="NCBI Taxonomy" id="13658"/>
    <lineage>
        <taxon>Eukaryota</taxon>
        <taxon>Metazoa</taxon>
        <taxon>Ecdysozoa</taxon>
        <taxon>Nematoda</taxon>
        <taxon>Enoplea</taxon>
        <taxon>Dorylaimia</taxon>
        <taxon>Mermithida</taxon>
        <taxon>Mermithoidea</taxon>
        <taxon>Mermithidae</taxon>
        <taxon>Romanomermis</taxon>
    </lineage>
</organism>
<dbReference type="GO" id="GO:0043161">
    <property type="term" value="P:proteasome-mediated ubiquitin-dependent protein catabolic process"/>
    <property type="evidence" value="ECO:0007669"/>
    <property type="project" value="TreeGrafter"/>
</dbReference>
<dbReference type="InterPro" id="IPR001680">
    <property type="entry name" value="WD40_rpt"/>
</dbReference>
<dbReference type="GO" id="GO:0010992">
    <property type="term" value="P:ubiquitin recycling"/>
    <property type="evidence" value="ECO:0007669"/>
    <property type="project" value="TreeGrafter"/>
</dbReference>
<feature type="domain" description="F-box" evidence="4">
    <location>
        <begin position="152"/>
        <end position="198"/>
    </location>
</feature>
<reference evidence="6" key="1">
    <citation type="submission" date="2022-11" db="UniProtKB">
        <authorList>
            <consortium name="WormBaseParasite"/>
        </authorList>
    </citation>
    <scope>IDENTIFICATION</scope>
</reference>
<dbReference type="GO" id="GO:0043130">
    <property type="term" value="F:ubiquitin binding"/>
    <property type="evidence" value="ECO:0007669"/>
    <property type="project" value="TreeGrafter"/>
</dbReference>
<protein>
    <submittedName>
        <fullName evidence="6">F-box domain-containing protein</fullName>
    </submittedName>
</protein>
<evidence type="ECO:0000256" key="3">
    <source>
        <dbReference type="PROSITE-ProRule" id="PRU00221"/>
    </source>
</evidence>
<dbReference type="Gene3D" id="1.20.1280.50">
    <property type="match status" value="1"/>
</dbReference>
<accession>A0A915JMD9</accession>
<dbReference type="Gene3D" id="2.130.10.10">
    <property type="entry name" value="YVTN repeat-like/Quinoprotein amine dehydrogenase"/>
    <property type="match status" value="1"/>
</dbReference>
<evidence type="ECO:0000313" key="5">
    <source>
        <dbReference type="Proteomes" id="UP000887565"/>
    </source>
</evidence>
<dbReference type="GO" id="GO:0005737">
    <property type="term" value="C:cytoplasm"/>
    <property type="evidence" value="ECO:0007669"/>
    <property type="project" value="TreeGrafter"/>
</dbReference>
<keyword evidence="1 3" id="KW-0853">WD repeat</keyword>
<evidence type="ECO:0000313" key="6">
    <source>
        <dbReference type="WBParaSite" id="nRc.2.0.1.t27156-RA"/>
    </source>
</evidence>
<dbReference type="SUPFAM" id="SSF81383">
    <property type="entry name" value="F-box domain"/>
    <property type="match status" value="1"/>
</dbReference>
<dbReference type="PROSITE" id="PS50294">
    <property type="entry name" value="WD_REPEATS_REGION"/>
    <property type="match status" value="1"/>
</dbReference>
<dbReference type="SMART" id="SM00320">
    <property type="entry name" value="WD40"/>
    <property type="match status" value="2"/>
</dbReference>
<dbReference type="WBParaSite" id="nRc.2.0.1.t27156-RA">
    <property type="protein sequence ID" value="nRc.2.0.1.t27156-RA"/>
    <property type="gene ID" value="nRc.2.0.1.g27156"/>
</dbReference>
<dbReference type="Proteomes" id="UP000887565">
    <property type="component" value="Unplaced"/>
</dbReference>
<dbReference type="AlphaFoldDB" id="A0A915JMD9"/>
<dbReference type="PANTHER" id="PTHR19849:SF1">
    <property type="entry name" value="F-BOX_WD REPEAT-CONTAINING PROTEIN 7"/>
    <property type="match status" value="1"/>
</dbReference>
<proteinExistence type="predicted"/>
<dbReference type="InterPro" id="IPR036047">
    <property type="entry name" value="F-box-like_dom_sf"/>
</dbReference>
<dbReference type="PANTHER" id="PTHR19849">
    <property type="entry name" value="PHOSPHOLIPASE A-2-ACTIVATING PROTEIN"/>
    <property type="match status" value="1"/>
</dbReference>
<dbReference type="PROSITE" id="PS50082">
    <property type="entry name" value="WD_REPEATS_2"/>
    <property type="match status" value="1"/>
</dbReference>
<dbReference type="Pfam" id="PF00400">
    <property type="entry name" value="WD40"/>
    <property type="match status" value="1"/>
</dbReference>
<feature type="repeat" description="WD" evidence="3">
    <location>
        <begin position="274"/>
        <end position="315"/>
    </location>
</feature>
<evidence type="ECO:0000256" key="1">
    <source>
        <dbReference type="ARBA" id="ARBA00022574"/>
    </source>
</evidence>
<keyword evidence="5" id="KW-1185">Reference proteome</keyword>
<dbReference type="GO" id="GO:0005634">
    <property type="term" value="C:nucleus"/>
    <property type="evidence" value="ECO:0007669"/>
    <property type="project" value="TreeGrafter"/>
</dbReference>
<dbReference type="InterPro" id="IPR015943">
    <property type="entry name" value="WD40/YVTN_repeat-like_dom_sf"/>
</dbReference>
<keyword evidence="2" id="KW-0677">Repeat</keyword>